<evidence type="ECO:0000313" key="10">
    <source>
        <dbReference type="Proteomes" id="UP000030023"/>
    </source>
</evidence>
<evidence type="ECO:0000256" key="3">
    <source>
        <dbReference type="ARBA" id="ARBA00022741"/>
    </source>
</evidence>
<evidence type="ECO:0000256" key="5">
    <source>
        <dbReference type="ARBA" id="ARBA00022840"/>
    </source>
</evidence>
<evidence type="ECO:0000313" key="9">
    <source>
        <dbReference type="EMBL" id="KGO23815.1"/>
    </source>
</evidence>
<evidence type="ECO:0000259" key="8">
    <source>
        <dbReference type="Pfam" id="PF13476"/>
    </source>
</evidence>
<keyword evidence="6" id="KW-0234">DNA repair</keyword>
<feature type="domain" description="Rad50/SbcC-type AAA" evidence="8">
    <location>
        <begin position="5"/>
        <end position="51"/>
    </location>
</feature>
<dbReference type="Proteomes" id="UP000030023">
    <property type="component" value="Unassembled WGS sequence"/>
</dbReference>
<gene>
    <name evidence="9" type="ORF">Q757_08655</name>
</gene>
<keyword evidence="3" id="KW-0547">Nucleotide-binding</keyword>
<evidence type="ECO:0000256" key="6">
    <source>
        <dbReference type="ARBA" id="ARBA00023204"/>
    </source>
</evidence>
<name>A0ABR4XP44_9LACO</name>
<evidence type="ECO:0000256" key="1">
    <source>
        <dbReference type="ARBA" id="ARBA00009441"/>
    </source>
</evidence>
<organism evidence="9 10">
    <name type="scientific">Oenococcus alcoholitolerans</name>
    <dbReference type="NCBI Taxonomy" id="931074"/>
    <lineage>
        <taxon>Bacteria</taxon>
        <taxon>Bacillati</taxon>
        <taxon>Bacillota</taxon>
        <taxon>Bacilli</taxon>
        <taxon>Lactobacillales</taxon>
        <taxon>Lactobacillaceae</taxon>
        <taxon>Oenococcus</taxon>
    </lineage>
</organism>
<protein>
    <recommendedName>
        <fullName evidence="2">DNA repair protein RecN</fullName>
    </recommendedName>
    <alternativeName>
        <fullName evidence="7">Recombination protein N</fullName>
    </alternativeName>
</protein>
<dbReference type="Gene3D" id="3.40.50.300">
    <property type="entry name" value="P-loop containing nucleotide triphosphate hydrolases"/>
    <property type="match status" value="1"/>
</dbReference>
<dbReference type="InterPro" id="IPR027417">
    <property type="entry name" value="P-loop_NTPase"/>
</dbReference>
<keyword evidence="5" id="KW-0067">ATP-binding</keyword>
<keyword evidence="10" id="KW-1185">Reference proteome</keyword>
<keyword evidence="4" id="KW-0227">DNA damage</keyword>
<dbReference type="EMBL" id="AXCV01000494">
    <property type="protein sequence ID" value="KGO23815.1"/>
    <property type="molecule type" value="Genomic_DNA"/>
</dbReference>
<evidence type="ECO:0000256" key="4">
    <source>
        <dbReference type="ARBA" id="ARBA00022763"/>
    </source>
</evidence>
<comment type="caution">
    <text evidence="9">The sequence shown here is derived from an EMBL/GenBank/DDBJ whole genome shotgun (WGS) entry which is preliminary data.</text>
</comment>
<comment type="similarity">
    <text evidence="1">Belongs to the RecN family.</text>
</comment>
<dbReference type="PANTHER" id="PTHR11059:SF0">
    <property type="entry name" value="DNA REPAIR PROTEIN RECN"/>
    <property type="match status" value="1"/>
</dbReference>
<reference evidence="9 10" key="1">
    <citation type="journal article" date="2014" name="Antonie Van Leeuwenhoek">
        <title>Oenococcus alcoholitolerans sp. nov., a lactic acid bacteria isolated from cachaca and ethanol fermentation processes.</title>
        <authorList>
            <person name="Badotti F."/>
            <person name="Moreira A.P."/>
            <person name="Tonon L.A."/>
            <person name="de Lucena B.T."/>
            <person name="Gomes Fde C."/>
            <person name="Kruger R."/>
            <person name="Thompson C.C."/>
            <person name="de Morais M.A.Jr."/>
            <person name="Rosa C.A."/>
            <person name="Thompson F.L."/>
        </authorList>
    </citation>
    <scope>NUCLEOTIDE SEQUENCE [LARGE SCALE GENOMIC DNA]</scope>
    <source>
        <strain evidence="9 10">UFRJ-M7.2.18</strain>
    </source>
</reference>
<evidence type="ECO:0000256" key="7">
    <source>
        <dbReference type="ARBA" id="ARBA00033408"/>
    </source>
</evidence>
<dbReference type="Pfam" id="PF13476">
    <property type="entry name" value="AAA_23"/>
    <property type="match status" value="1"/>
</dbReference>
<evidence type="ECO:0000256" key="2">
    <source>
        <dbReference type="ARBA" id="ARBA00021315"/>
    </source>
</evidence>
<dbReference type="PANTHER" id="PTHR11059">
    <property type="entry name" value="DNA REPAIR PROTEIN RECN"/>
    <property type="match status" value="1"/>
</dbReference>
<dbReference type="InterPro" id="IPR038729">
    <property type="entry name" value="Rad50/SbcC_AAA"/>
</dbReference>
<accession>A0ABR4XP44</accession>
<dbReference type="SUPFAM" id="SSF52540">
    <property type="entry name" value="P-loop containing nucleoside triphosphate hydrolases"/>
    <property type="match status" value="1"/>
</dbReference>
<sequence>MLNNLSIKDFAIIQKSDINFSDHLTVMTGETGAGKSMVIDALSLLIGGRSSVSMIRKGTQKPLFKGCLTSLILI</sequence>
<proteinExistence type="inferred from homology"/>
<dbReference type="InterPro" id="IPR004604">
    <property type="entry name" value="DNA_recomb/repair_RecN"/>
</dbReference>